<evidence type="ECO:0000313" key="2">
    <source>
        <dbReference type="EMBL" id="SDT85238.1"/>
    </source>
</evidence>
<proteinExistence type="predicted"/>
<keyword evidence="3" id="KW-1185">Reference proteome</keyword>
<reference evidence="3" key="1">
    <citation type="submission" date="2016-10" db="EMBL/GenBank/DDBJ databases">
        <authorList>
            <person name="Varghese N."/>
            <person name="Submissions S."/>
        </authorList>
    </citation>
    <scope>NUCLEOTIDE SEQUENCE [LARGE SCALE GENOMIC DNA]</scope>
    <source>
        <strain evidence="3">Nm10</strain>
    </source>
</reference>
<protein>
    <recommendedName>
        <fullName evidence="4">YfiR family protein</fullName>
    </recommendedName>
</protein>
<keyword evidence="1" id="KW-0472">Membrane</keyword>
<evidence type="ECO:0000313" key="3">
    <source>
        <dbReference type="Proteomes" id="UP000182882"/>
    </source>
</evidence>
<keyword evidence="1" id="KW-0812">Transmembrane</keyword>
<dbReference type="KEGG" id="nur:ATY38_02505"/>
<gene>
    <name evidence="2" type="ORF">SAMN05216406_10426</name>
</gene>
<dbReference type="Proteomes" id="UP000182882">
    <property type="component" value="Unassembled WGS sequence"/>
</dbReference>
<dbReference type="InterPro" id="IPR025293">
    <property type="entry name" value="YfiR/HmsC-like"/>
</dbReference>
<dbReference type="EMBL" id="FNLN01000004">
    <property type="protein sequence ID" value="SDT85238.1"/>
    <property type="molecule type" value="Genomic_DNA"/>
</dbReference>
<name>A0A1H2DS75_9PROT</name>
<sequence>MVFLYTKTDLQVIRRSCRKIRLFLKSKYVTLNSKHKLLFYYQQPSLFYLALIPLSWLLILSYSPMTYAEQPTEYRMKVAFLYNFAAYTEWPDRHGQDLNLCIYGDDPFGEHLQHLQQKKINGHEIIIRHTKNINDLSNCQMIFITRSVIGNLDDIIMLSHERPILTVADTPGTASQGIMLNMAVKEGKITFEANIITAKNSGLRLSSQLLRFASKVYQ</sequence>
<dbReference type="Pfam" id="PF13689">
    <property type="entry name" value="DUF4154"/>
    <property type="match status" value="1"/>
</dbReference>
<accession>A0A1H2DS75</accession>
<organism evidence="2 3">
    <name type="scientific">Nitrosomonas ureae</name>
    <dbReference type="NCBI Taxonomy" id="44577"/>
    <lineage>
        <taxon>Bacteria</taxon>
        <taxon>Pseudomonadati</taxon>
        <taxon>Pseudomonadota</taxon>
        <taxon>Betaproteobacteria</taxon>
        <taxon>Nitrosomonadales</taxon>
        <taxon>Nitrosomonadaceae</taxon>
        <taxon>Nitrosomonas</taxon>
    </lineage>
</organism>
<keyword evidence="1" id="KW-1133">Transmembrane helix</keyword>
<dbReference type="AlphaFoldDB" id="A0A1H2DS75"/>
<evidence type="ECO:0008006" key="4">
    <source>
        <dbReference type="Google" id="ProtNLM"/>
    </source>
</evidence>
<feature type="transmembrane region" description="Helical" evidence="1">
    <location>
        <begin position="46"/>
        <end position="67"/>
    </location>
</feature>
<evidence type="ECO:0000256" key="1">
    <source>
        <dbReference type="SAM" id="Phobius"/>
    </source>
</evidence>